<keyword evidence="2" id="KW-0238">DNA-binding</keyword>
<dbReference type="RefSeq" id="WP_218101442.1">
    <property type="nucleotide sequence ID" value="NZ_CAJVCE010000018.1"/>
</dbReference>
<gene>
    <name evidence="5" type="primary">melR_4</name>
    <name evidence="5" type="ORF">PAECIP111802_05216</name>
</gene>
<dbReference type="EMBL" id="CAJVCE010000018">
    <property type="protein sequence ID" value="CAG7652445.1"/>
    <property type="molecule type" value="Genomic_DNA"/>
</dbReference>
<protein>
    <submittedName>
        <fullName evidence="5">Melibiose operon regulatory protein</fullName>
    </submittedName>
</protein>
<evidence type="ECO:0000256" key="2">
    <source>
        <dbReference type="ARBA" id="ARBA00023125"/>
    </source>
</evidence>
<dbReference type="PANTHER" id="PTHR43280:SF28">
    <property type="entry name" value="HTH-TYPE TRANSCRIPTIONAL ACTIVATOR RHAS"/>
    <property type="match status" value="1"/>
</dbReference>
<keyword evidence="6" id="KW-1185">Reference proteome</keyword>
<dbReference type="Pfam" id="PF12833">
    <property type="entry name" value="HTH_18"/>
    <property type="match status" value="1"/>
</dbReference>
<reference evidence="5 6" key="1">
    <citation type="submission" date="2021-06" db="EMBL/GenBank/DDBJ databases">
        <authorList>
            <person name="Criscuolo A."/>
        </authorList>
    </citation>
    <scope>NUCLEOTIDE SEQUENCE [LARGE SCALE GENOMIC DNA]</scope>
    <source>
        <strain evidence="6">CIP 111802</strain>
    </source>
</reference>
<dbReference type="PANTHER" id="PTHR43280">
    <property type="entry name" value="ARAC-FAMILY TRANSCRIPTIONAL REGULATOR"/>
    <property type="match status" value="1"/>
</dbReference>
<dbReference type="PROSITE" id="PS00041">
    <property type="entry name" value="HTH_ARAC_FAMILY_1"/>
    <property type="match status" value="1"/>
</dbReference>
<name>A0ABN7TUL5_9BACL</name>
<dbReference type="Proteomes" id="UP000730618">
    <property type="component" value="Unassembled WGS sequence"/>
</dbReference>
<evidence type="ECO:0000313" key="6">
    <source>
        <dbReference type="Proteomes" id="UP000730618"/>
    </source>
</evidence>
<dbReference type="SMART" id="SM00342">
    <property type="entry name" value="HTH_ARAC"/>
    <property type="match status" value="1"/>
</dbReference>
<evidence type="ECO:0000256" key="1">
    <source>
        <dbReference type="ARBA" id="ARBA00023015"/>
    </source>
</evidence>
<keyword evidence="3" id="KW-0804">Transcription</keyword>
<comment type="caution">
    <text evidence="5">The sequence shown here is derived from an EMBL/GenBank/DDBJ whole genome shotgun (WGS) entry which is preliminary data.</text>
</comment>
<keyword evidence="1" id="KW-0805">Transcription regulation</keyword>
<dbReference type="Pfam" id="PF07883">
    <property type="entry name" value="Cupin_2"/>
    <property type="match status" value="1"/>
</dbReference>
<sequence length="290" mass="34380">MEPAQKKVEKFEGSRFPFTMTIQQDRFSLVDPHWHEHLEFIKILQGPVRFQIDSQSFDAETDEIYFINSCQVHSVTCLPGVSGRIRGMVFDRALLLSPGNLEITHLLTLFYRSNKILNKYGKSHPFWQELNAEIEKAYQEFTQANVGYEYNVLSSVYRIMISLLRLHQQDLNKHTPRHYVNQYMRLKPAIDYMEEHFADKVYMDRICEIINMNTDYFSSVFKKVFGLPPVQYLTKVRIDHAKRLLLDQQRSITEIAELSGFCNINYFDKVFKEQSGFTPMEFRKRYINQD</sequence>
<evidence type="ECO:0000256" key="3">
    <source>
        <dbReference type="ARBA" id="ARBA00023163"/>
    </source>
</evidence>
<accession>A0ABN7TUL5</accession>
<evidence type="ECO:0000313" key="5">
    <source>
        <dbReference type="EMBL" id="CAG7652445.1"/>
    </source>
</evidence>
<dbReference type="PROSITE" id="PS01124">
    <property type="entry name" value="HTH_ARAC_FAMILY_2"/>
    <property type="match status" value="1"/>
</dbReference>
<dbReference type="InterPro" id="IPR018060">
    <property type="entry name" value="HTH_AraC"/>
</dbReference>
<dbReference type="InterPro" id="IPR018062">
    <property type="entry name" value="HTH_AraC-typ_CS"/>
</dbReference>
<evidence type="ECO:0000259" key="4">
    <source>
        <dbReference type="PROSITE" id="PS01124"/>
    </source>
</evidence>
<feature type="domain" description="HTH araC/xylS-type" evidence="4">
    <location>
        <begin position="187"/>
        <end position="285"/>
    </location>
</feature>
<proteinExistence type="predicted"/>
<organism evidence="5 6">
    <name type="scientific">Paenibacillus allorhizosphaerae</name>
    <dbReference type="NCBI Taxonomy" id="2849866"/>
    <lineage>
        <taxon>Bacteria</taxon>
        <taxon>Bacillati</taxon>
        <taxon>Bacillota</taxon>
        <taxon>Bacilli</taxon>
        <taxon>Bacillales</taxon>
        <taxon>Paenibacillaceae</taxon>
        <taxon>Paenibacillus</taxon>
    </lineage>
</organism>
<dbReference type="InterPro" id="IPR013096">
    <property type="entry name" value="Cupin_2"/>
</dbReference>